<dbReference type="PANTHER" id="PTHR34984">
    <property type="entry name" value="CARBON STORAGE REGULATOR"/>
    <property type="match status" value="1"/>
</dbReference>
<comment type="function">
    <text evidence="6">A translational regulator that binds mRNA to regulate translation initiation and/or mRNA stability. Usually binds in the 5'-UTR at or near the Shine-Dalgarno sequence preventing ribosome-binding, thus repressing translation. Its main target seems to be the major flagellin gene, while its function is anatagonized by FliW.</text>
</comment>
<evidence type="ECO:0000256" key="4">
    <source>
        <dbReference type="ARBA" id="ARBA00022845"/>
    </source>
</evidence>
<comment type="similarity">
    <text evidence="6">Belongs to the CsrA/RsmA family.</text>
</comment>
<dbReference type="EMBL" id="MCIA01000008">
    <property type="protein sequence ID" value="RKD33001.1"/>
    <property type="molecule type" value="Genomic_DNA"/>
</dbReference>
<evidence type="ECO:0000313" key="8">
    <source>
        <dbReference type="Proteomes" id="UP000284277"/>
    </source>
</evidence>
<keyword evidence="2 6" id="KW-0678">Repressor</keyword>
<dbReference type="GO" id="GO:0045947">
    <property type="term" value="P:negative regulation of translational initiation"/>
    <property type="evidence" value="ECO:0007669"/>
    <property type="project" value="UniProtKB-UniRule"/>
</dbReference>
<evidence type="ECO:0000256" key="2">
    <source>
        <dbReference type="ARBA" id="ARBA00022491"/>
    </source>
</evidence>
<comment type="caution">
    <text evidence="7">The sequence shown here is derived from an EMBL/GenBank/DDBJ whole genome shotgun (WGS) entry which is preliminary data.</text>
</comment>
<dbReference type="PANTHER" id="PTHR34984:SF1">
    <property type="entry name" value="CARBON STORAGE REGULATOR"/>
    <property type="match status" value="1"/>
</dbReference>
<keyword evidence="5 6" id="KW-0694">RNA-binding</keyword>
<evidence type="ECO:0000256" key="6">
    <source>
        <dbReference type="HAMAP-Rule" id="MF_00167"/>
    </source>
</evidence>
<keyword evidence="8" id="KW-1185">Reference proteome</keyword>
<keyword evidence="4 6" id="KW-0810">Translation regulation</keyword>
<dbReference type="GO" id="GO:1902208">
    <property type="term" value="P:regulation of bacterial-type flagellum assembly"/>
    <property type="evidence" value="ECO:0007669"/>
    <property type="project" value="UniProtKB-UniRule"/>
</dbReference>
<dbReference type="HAMAP" id="MF_00167">
    <property type="entry name" value="CsrA"/>
    <property type="match status" value="1"/>
</dbReference>
<accession>A0A419T6A6</accession>
<reference evidence="7 8" key="1">
    <citation type="submission" date="2016-08" db="EMBL/GenBank/DDBJ databases">
        <title>A new outlook on sporulation: Clostridium algidixylanolyticum.</title>
        <authorList>
            <person name="Poppleton D.I."/>
            <person name="Gribaldo S."/>
        </authorList>
    </citation>
    <scope>NUCLEOTIDE SEQUENCE [LARGE SCALE GENOMIC DNA]</scope>
    <source>
        <strain evidence="7 8">SPL73</strain>
    </source>
</reference>
<dbReference type="GO" id="GO:0006109">
    <property type="term" value="P:regulation of carbohydrate metabolic process"/>
    <property type="evidence" value="ECO:0007669"/>
    <property type="project" value="InterPro"/>
</dbReference>
<evidence type="ECO:0000256" key="5">
    <source>
        <dbReference type="ARBA" id="ARBA00022884"/>
    </source>
</evidence>
<dbReference type="SUPFAM" id="SSF117130">
    <property type="entry name" value="CsrA-like"/>
    <property type="match status" value="1"/>
</dbReference>
<protein>
    <recommendedName>
        <fullName evidence="6">Translational regulator CsrA</fullName>
    </recommendedName>
</protein>
<dbReference type="GO" id="GO:0005829">
    <property type="term" value="C:cytosol"/>
    <property type="evidence" value="ECO:0007669"/>
    <property type="project" value="TreeGrafter"/>
</dbReference>
<keyword evidence="3 6" id="KW-1005">Bacterial flagellum biogenesis</keyword>
<comment type="subunit">
    <text evidence="6">Homodimer; the beta-strands of each monomer intercalate to form a hydrophobic core, while the alpha-helices form wings that extend away from the core.</text>
</comment>
<dbReference type="Pfam" id="PF02599">
    <property type="entry name" value="CsrA"/>
    <property type="match status" value="1"/>
</dbReference>
<dbReference type="GO" id="GO:0006402">
    <property type="term" value="P:mRNA catabolic process"/>
    <property type="evidence" value="ECO:0007669"/>
    <property type="project" value="InterPro"/>
</dbReference>
<dbReference type="GO" id="GO:0044781">
    <property type="term" value="P:bacterial-type flagellum organization"/>
    <property type="evidence" value="ECO:0007669"/>
    <property type="project" value="UniProtKB-KW"/>
</dbReference>
<evidence type="ECO:0000256" key="3">
    <source>
        <dbReference type="ARBA" id="ARBA00022795"/>
    </source>
</evidence>
<dbReference type="AlphaFoldDB" id="A0A419T6A6"/>
<dbReference type="InterPro" id="IPR003751">
    <property type="entry name" value="CsrA"/>
</dbReference>
<name>A0A419T6A6_9FIRM</name>
<evidence type="ECO:0000313" key="7">
    <source>
        <dbReference type="EMBL" id="RKD33001.1"/>
    </source>
</evidence>
<dbReference type="InterPro" id="IPR036107">
    <property type="entry name" value="CsrA_sf"/>
</dbReference>
<dbReference type="GO" id="GO:0048027">
    <property type="term" value="F:mRNA 5'-UTR binding"/>
    <property type="evidence" value="ECO:0007669"/>
    <property type="project" value="UniProtKB-UniRule"/>
</dbReference>
<evidence type="ECO:0000256" key="1">
    <source>
        <dbReference type="ARBA" id="ARBA00022490"/>
    </source>
</evidence>
<dbReference type="Proteomes" id="UP000284277">
    <property type="component" value="Unassembled WGS sequence"/>
</dbReference>
<gene>
    <name evidence="6" type="primary">csrA</name>
    <name evidence="7" type="ORF">BET01_15410</name>
</gene>
<organism evidence="7 8">
    <name type="scientific">Lacrimispora algidixylanolytica</name>
    <dbReference type="NCBI Taxonomy" id="94868"/>
    <lineage>
        <taxon>Bacteria</taxon>
        <taxon>Bacillati</taxon>
        <taxon>Bacillota</taxon>
        <taxon>Clostridia</taxon>
        <taxon>Lachnospirales</taxon>
        <taxon>Lachnospiraceae</taxon>
        <taxon>Lacrimispora</taxon>
    </lineage>
</organism>
<dbReference type="OrthoDB" id="9809061at2"/>
<proteinExistence type="inferred from homology"/>
<sequence>MLILQRKKGQELTIGENICVTVLDVGNDWVKLAIEAPRDVSILRSELIEAASANKEAASISLSPGSISKINELLQIKKDSGDN</sequence>
<keyword evidence="1 6" id="KW-0963">Cytoplasm</keyword>
<dbReference type="RefSeq" id="WP_120196012.1">
    <property type="nucleotide sequence ID" value="NZ_MCIA01000008.1"/>
</dbReference>
<comment type="subcellular location">
    <subcellularLocation>
        <location evidence="6">Cytoplasm</location>
    </subcellularLocation>
</comment>
<dbReference type="Gene3D" id="2.60.40.4380">
    <property type="entry name" value="Translational regulator CsrA"/>
    <property type="match status" value="1"/>
</dbReference>